<organism evidence="3 4">
    <name type="scientific">Prunus dulcis</name>
    <name type="common">Almond</name>
    <name type="synonym">Amygdalus dulcis</name>
    <dbReference type="NCBI Taxonomy" id="3755"/>
    <lineage>
        <taxon>Eukaryota</taxon>
        <taxon>Viridiplantae</taxon>
        <taxon>Streptophyta</taxon>
        <taxon>Embryophyta</taxon>
        <taxon>Tracheophyta</taxon>
        <taxon>Spermatophyta</taxon>
        <taxon>Magnoliopsida</taxon>
        <taxon>eudicotyledons</taxon>
        <taxon>Gunneridae</taxon>
        <taxon>Pentapetalae</taxon>
        <taxon>rosids</taxon>
        <taxon>fabids</taxon>
        <taxon>Rosales</taxon>
        <taxon>Rosaceae</taxon>
        <taxon>Amygdaloideae</taxon>
        <taxon>Amygdaleae</taxon>
        <taxon>Prunus</taxon>
    </lineage>
</organism>
<evidence type="ECO:0000259" key="2">
    <source>
        <dbReference type="Pfam" id="PF13243"/>
    </source>
</evidence>
<gene>
    <name evidence="3" type="ORF">L3X38_015820</name>
</gene>
<proteinExistence type="predicted"/>
<dbReference type="EMBL" id="JAJFAZ020000003">
    <property type="protein sequence ID" value="KAI5336552.1"/>
    <property type="molecule type" value="Genomic_DNA"/>
</dbReference>
<evidence type="ECO:0000313" key="4">
    <source>
        <dbReference type="Proteomes" id="UP001054821"/>
    </source>
</evidence>
<dbReference type="PANTHER" id="PTHR11764">
    <property type="entry name" value="TERPENE CYCLASE/MUTASE FAMILY MEMBER"/>
    <property type="match status" value="1"/>
</dbReference>
<name>A0AAD4W5X3_PRUDU</name>
<accession>A0AAD4W5X3</accession>
<evidence type="ECO:0000313" key="3">
    <source>
        <dbReference type="EMBL" id="KAI5336552.1"/>
    </source>
</evidence>
<sequence>MLCCWAEDPNSDAFKLHLPRIPDYLWVAEDGMKMQGYNGSQSWDTSFAVQAIISTHLAEEFGPTLRKAHEYIKDSQVLEDCPGDLNFWYRHISKGAWPFSTADHGWPISDCTAEGLKAVLLLSKLQTGTVGESLDMKRLYDAVNVTLSLQNDDGGFATYELTRSYQWLELINPAETFGDIVIDYPYVECTSAAIQALAMFGKLYPGHRREEIESCIARAAKFIEKIQATDGSCVRKACDFLLSKELPSGGWGESYLSCQNKVYTNLKDNRSHIVHTAWAMLALIGAGQAKRDPTPLHRAARVLINSQMEIGDFPQKEITGVFNKNCMISYSAYRNIFPIWALGEYRCQVLEAL</sequence>
<evidence type="ECO:0000256" key="1">
    <source>
        <dbReference type="ARBA" id="ARBA00022737"/>
    </source>
</evidence>
<dbReference type="InterPro" id="IPR032696">
    <property type="entry name" value="SQ_cyclase_C"/>
</dbReference>
<dbReference type="InterPro" id="IPR008930">
    <property type="entry name" value="Terpenoid_cyclase/PrenylTrfase"/>
</dbReference>
<keyword evidence="1" id="KW-0677">Repeat</keyword>
<dbReference type="Pfam" id="PF13243">
    <property type="entry name" value="SQHop_cyclase_C"/>
    <property type="match status" value="2"/>
</dbReference>
<feature type="domain" description="Squalene cyclase C-terminal" evidence="2">
    <location>
        <begin position="233"/>
        <end position="346"/>
    </location>
</feature>
<dbReference type="PANTHER" id="PTHR11764:SF85">
    <property type="entry name" value="TERPENE CYCLASE_MUTASE FAMILY MEMBER"/>
    <property type="match status" value="1"/>
</dbReference>
<keyword evidence="4" id="KW-1185">Reference proteome</keyword>
<protein>
    <recommendedName>
        <fullName evidence="2">Squalene cyclase C-terminal domain-containing protein</fullName>
    </recommendedName>
</protein>
<comment type="caution">
    <text evidence="3">The sequence shown here is derived from an EMBL/GenBank/DDBJ whole genome shotgun (WGS) entry which is preliminary data.</text>
</comment>
<dbReference type="Proteomes" id="UP001054821">
    <property type="component" value="Chromosome 3"/>
</dbReference>
<dbReference type="GO" id="GO:0005811">
    <property type="term" value="C:lipid droplet"/>
    <property type="evidence" value="ECO:0007669"/>
    <property type="project" value="InterPro"/>
</dbReference>
<dbReference type="GO" id="GO:0016104">
    <property type="term" value="P:triterpenoid biosynthetic process"/>
    <property type="evidence" value="ECO:0007669"/>
    <property type="project" value="InterPro"/>
</dbReference>
<dbReference type="GO" id="GO:0031559">
    <property type="term" value="F:oxidosqualene cyclase activity"/>
    <property type="evidence" value="ECO:0007669"/>
    <property type="project" value="UniProtKB-ARBA"/>
</dbReference>
<reference evidence="3 4" key="1">
    <citation type="journal article" date="2022" name="G3 (Bethesda)">
        <title>Whole-genome sequence and methylome profiling of the almond [Prunus dulcis (Mill.) D.A. Webb] cultivar 'Nonpareil'.</title>
        <authorList>
            <person name="D'Amico-Willman K.M."/>
            <person name="Ouma W.Z."/>
            <person name="Meulia T."/>
            <person name="Sideli G.M."/>
            <person name="Gradziel T.M."/>
            <person name="Fresnedo-Ramirez J."/>
        </authorList>
    </citation>
    <scope>NUCLEOTIDE SEQUENCE [LARGE SCALE GENOMIC DNA]</scope>
    <source>
        <strain evidence="3">Clone GOH B32 T37-40</strain>
    </source>
</reference>
<dbReference type="InterPro" id="IPR018333">
    <property type="entry name" value="Squalene_cyclase"/>
</dbReference>
<dbReference type="AlphaFoldDB" id="A0AAD4W5X3"/>
<feature type="domain" description="Squalene cyclase C-terminal" evidence="2">
    <location>
        <begin position="42"/>
        <end position="232"/>
    </location>
</feature>
<dbReference type="SUPFAM" id="SSF48239">
    <property type="entry name" value="Terpenoid cyclases/Protein prenyltransferases"/>
    <property type="match status" value="1"/>
</dbReference>
<dbReference type="Gene3D" id="1.50.10.20">
    <property type="match status" value="2"/>
</dbReference>